<proteinExistence type="predicted"/>
<reference evidence="1 2" key="1">
    <citation type="submission" date="2019-11" db="EMBL/GenBank/DDBJ databases">
        <title>Phenotypic characterization of an OXA-22 and OXA-60 co-producing Ralstonia pickettii clinical strain.</title>
        <authorList>
            <person name="He F."/>
        </authorList>
    </citation>
    <scope>NUCLEOTIDE SEQUENCE [LARGE SCALE GENOMIC DNA]</scope>
    <source>
        <strain evidence="1 2">PSLESD1</strain>
    </source>
</reference>
<protein>
    <submittedName>
        <fullName evidence="1">DUF2924 domain-containing protein</fullName>
    </submittedName>
</protein>
<dbReference type="InterPro" id="IPR021322">
    <property type="entry name" value="DUF2924"/>
</dbReference>
<sequence>MSVDLSALMTMDRAALAERWRQAFGRPAPAKCRAEFLRQALGWQMQAAVFGGLSASDRRRLLRSTPPAVPKLATGSHLIRVWQGDTHQVTVLEDGYWYADKRWRSLSAIAKAITGTAWSGPAFFGIKT</sequence>
<dbReference type="AlphaFoldDB" id="A0A7X2HN00"/>
<dbReference type="EMBL" id="WJYN01000003">
    <property type="protein sequence ID" value="MRS98909.1"/>
    <property type="molecule type" value="Genomic_DNA"/>
</dbReference>
<evidence type="ECO:0000313" key="2">
    <source>
        <dbReference type="Proteomes" id="UP000441032"/>
    </source>
</evidence>
<evidence type="ECO:0000313" key="1">
    <source>
        <dbReference type="EMBL" id="MRS98909.1"/>
    </source>
</evidence>
<gene>
    <name evidence="1" type="ORF">GJQ57_09630</name>
</gene>
<comment type="caution">
    <text evidence="1">The sequence shown here is derived from an EMBL/GenBank/DDBJ whole genome shotgun (WGS) entry which is preliminary data.</text>
</comment>
<accession>A0A7X2HN00</accession>
<dbReference type="Proteomes" id="UP000441032">
    <property type="component" value="Unassembled WGS sequence"/>
</dbReference>
<organism evidence="1 2">
    <name type="scientific">Ralstonia pickettii</name>
    <name type="common">Burkholderia pickettii</name>
    <dbReference type="NCBI Taxonomy" id="329"/>
    <lineage>
        <taxon>Bacteria</taxon>
        <taxon>Pseudomonadati</taxon>
        <taxon>Pseudomonadota</taxon>
        <taxon>Betaproteobacteria</taxon>
        <taxon>Burkholderiales</taxon>
        <taxon>Burkholderiaceae</taxon>
        <taxon>Ralstonia</taxon>
    </lineage>
</organism>
<dbReference type="RefSeq" id="WP_154206641.1">
    <property type="nucleotide sequence ID" value="NZ_WJYN01000003.1"/>
</dbReference>
<name>A0A7X2HN00_RALPI</name>
<dbReference type="Pfam" id="PF11149">
    <property type="entry name" value="DUF2924"/>
    <property type="match status" value="1"/>
</dbReference>